<reference evidence="2 3" key="1">
    <citation type="journal article" date="2016" name="Mol. Biol. Evol.">
        <title>Comparative Genomics of Early-Diverging Mushroom-Forming Fungi Provides Insights into the Origins of Lignocellulose Decay Capabilities.</title>
        <authorList>
            <person name="Nagy L.G."/>
            <person name="Riley R."/>
            <person name="Tritt A."/>
            <person name="Adam C."/>
            <person name="Daum C."/>
            <person name="Floudas D."/>
            <person name="Sun H."/>
            <person name="Yadav J.S."/>
            <person name="Pangilinan J."/>
            <person name="Larsson K.H."/>
            <person name="Matsuura K."/>
            <person name="Barry K."/>
            <person name="Labutti K."/>
            <person name="Kuo R."/>
            <person name="Ohm R.A."/>
            <person name="Bhattacharya S.S."/>
            <person name="Shirouzu T."/>
            <person name="Yoshinaga Y."/>
            <person name="Martin F.M."/>
            <person name="Grigoriev I.V."/>
            <person name="Hibbett D.S."/>
        </authorList>
    </citation>
    <scope>NUCLEOTIDE SEQUENCE [LARGE SCALE GENOMIC DNA]</scope>
    <source>
        <strain evidence="2 3">HHB10207 ss-3</strain>
    </source>
</reference>
<dbReference type="InterPro" id="IPR001810">
    <property type="entry name" value="F-box_dom"/>
</dbReference>
<evidence type="ECO:0000313" key="2">
    <source>
        <dbReference type="EMBL" id="KZT35731.1"/>
    </source>
</evidence>
<proteinExistence type="predicted"/>
<dbReference type="InterPro" id="IPR036047">
    <property type="entry name" value="F-box-like_dom_sf"/>
</dbReference>
<gene>
    <name evidence="2" type="ORF">SISSUDRAFT_132734</name>
</gene>
<sequence>MSMDDICVMQNVLVGHTDSPHESMAKLMSALQRTMKHVIDLSQNLHIESASSLRDMAVLLRSSGQDVLNLALSAASIMDEKSNLDTSLGRLPNEIIAEILLSYVTSINDPYIGNLSDWTHLMHVCSRWYSIIRNDPRFWRCIDLSWSESTIKRHLSLSGDCLLRLELTLYDKSAHELYNLPLPDLGITGELLIRTGSDKNHLWIRENDPVTHAAARCAEAILRCEAPHLSRLSVQYDYASCVEKMEDLPFPSIRHLSSLEFLQLRGYIVIDRWSQTFPTSLRDIHIGKSSYARNAKHTISLSGARLWTACQ</sequence>
<organism evidence="2 3">
    <name type="scientific">Sistotremastrum suecicum HHB10207 ss-3</name>
    <dbReference type="NCBI Taxonomy" id="1314776"/>
    <lineage>
        <taxon>Eukaryota</taxon>
        <taxon>Fungi</taxon>
        <taxon>Dikarya</taxon>
        <taxon>Basidiomycota</taxon>
        <taxon>Agaricomycotina</taxon>
        <taxon>Agaricomycetes</taxon>
        <taxon>Sistotremastrales</taxon>
        <taxon>Sistotremastraceae</taxon>
        <taxon>Sistotremastrum</taxon>
    </lineage>
</organism>
<dbReference type="Proteomes" id="UP000076798">
    <property type="component" value="Unassembled WGS sequence"/>
</dbReference>
<protein>
    <recommendedName>
        <fullName evidence="1">F-box domain-containing protein</fullName>
    </recommendedName>
</protein>
<dbReference type="Pfam" id="PF12937">
    <property type="entry name" value="F-box-like"/>
    <property type="match status" value="1"/>
</dbReference>
<dbReference type="OrthoDB" id="3266451at2759"/>
<evidence type="ECO:0000259" key="1">
    <source>
        <dbReference type="Pfam" id="PF12937"/>
    </source>
</evidence>
<name>A0A166AVU8_9AGAM</name>
<feature type="domain" description="F-box" evidence="1">
    <location>
        <begin position="89"/>
        <end position="144"/>
    </location>
</feature>
<dbReference type="Gene3D" id="1.20.1280.50">
    <property type="match status" value="1"/>
</dbReference>
<dbReference type="SUPFAM" id="SSF81383">
    <property type="entry name" value="F-box domain"/>
    <property type="match status" value="1"/>
</dbReference>
<dbReference type="EMBL" id="KV428129">
    <property type="protein sequence ID" value="KZT35731.1"/>
    <property type="molecule type" value="Genomic_DNA"/>
</dbReference>
<keyword evidence="3" id="KW-1185">Reference proteome</keyword>
<evidence type="ECO:0000313" key="3">
    <source>
        <dbReference type="Proteomes" id="UP000076798"/>
    </source>
</evidence>
<dbReference type="AlphaFoldDB" id="A0A166AVU8"/>
<accession>A0A166AVU8</accession>